<comment type="caution">
    <text evidence="1">The sequence shown here is derived from an EMBL/GenBank/DDBJ whole genome shotgun (WGS) entry which is preliminary data.</text>
</comment>
<gene>
    <name evidence="1" type="ORF">RPERSI_LOCUS27811</name>
</gene>
<feature type="non-terminal residue" evidence="1">
    <location>
        <position position="279"/>
    </location>
</feature>
<evidence type="ECO:0000313" key="1">
    <source>
        <dbReference type="EMBL" id="CAG8830439.1"/>
    </source>
</evidence>
<organism evidence="1 2">
    <name type="scientific">Racocetra persica</name>
    <dbReference type="NCBI Taxonomy" id="160502"/>
    <lineage>
        <taxon>Eukaryota</taxon>
        <taxon>Fungi</taxon>
        <taxon>Fungi incertae sedis</taxon>
        <taxon>Mucoromycota</taxon>
        <taxon>Glomeromycotina</taxon>
        <taxon>Glomeromycetes</taxon>
        <taxon>Diversisporales</taxon>
        <taxon>Gigasporaceae</taxon>
        <taxon>Racocetra</taxon>
    </lineage>
</organism>
<proteinExistence type="predicted"/>
<name>A0ACA9S7Q6_9GLOM</name>
<protein>
    <submittedName>
        <fullName evidence="1">15811_t:CDS:1</fullName>
    </submittedName>
</protein>
<feature type="non-terminal residue" evidence="1">
    <location>
        <position position="1"/>
    </location>
</feature>
<accession>A0ACA9S7Q6</accession>
<keyword evidence="2" id="KW-1185">Reference proteome</keyword>
<evidence type="ECO:0000313" key="2">
    <source>
        <dbReference type="Proteomes" id="UP000789920"/>
    </source>
</evidence>
<reference evidence="1" key="1">
    <citation type="submission" date="2021-06" db="EMBL/GenBank/DDBJ databases">
        <authorList>
            <person name="Kallberg Y."/>
            <person name="Tangrot J."/>
            <person name="Rosling A."/>
        </authorList>
    </citation>
    <scope>NUCLEOTIDE SEQUENCE</scope>
    <source>
        <strain evidence="1">MA461A</strain>
    </source>
</reference>
<sequence length="279" mass="33807">PQMGNEYPVFDEKQPKKLSESEIESFRNDYNDLISQPYNLENTKRFHDKHKNILSRSSSYSSWVFSVVVDADLKYLGMVGVAGNYFYTEQKLTTVRMPRQKHTTKKKPSPYSIKQKNNFNTLPNELFLLIFLFLIPNDITKSSKFKLNDRRFIDFQKTKFVNRQFFWAYRYYFSRYETKYCLIQKYNQLYYPPKRYKWNIRYCNIHTWIEVEVEENNQSRHILRYDRYADFGKLYCMSHGDVLLFIESNKVDGYGKKTCDICKSFTYCAKCSYEFRRDD</sequence>
<dbReference type="EMBL" id="CAJVQC010099151">
    <property type="protein sequence ID" value="CAG8830439.1"/>
    <property type="molecule type" value="Genomic_DNA"/>
</dbReference>
<dbReference type="Proteomes" id="UP000789920">
    <property type="component" value="Unassembled WGS sequence"/>
</dbReference>